<dbReference type="InterPro" id="IPR039718">
    <property type="entry name" value="Rrm1"/>
</dbReference>
<dbReference type="GO" id="GO:0009263">
    <property type="term" value="P:deoxyribonucleotide biosynthetic process"/>
    <property type="evidence" value="ECO:0007669"/>
    <property type="project" value="TreeGrafter"/>
</dbReference>
<feature type="domain" description="Ribonucleotide reductase large subunit C-terminal" evidence="3">
    <location>
        <begin position="403"/>
        <end position="502"/>
    </location>
</feature>
<dbReference type="SUPFAM" id="SSF51998">
    <property type="entry name" value="PFL-like glycyl radical enzymes"/>
    <property type="match status" value="2"/>
</dbReference>
<evidence type="ECO:0000256" key="2">
    <source>
        <dbReference type="SAM" id="MobiDB-lite"/>
    </source>
</evidence>
<feature type="region of interest" description="Disordered" evidence="2">
    <location>
        <begin position="210"/>
        <end position="230"/>
    </location>
</feature>
<dbReference type="GO" id="GO:0004748">
    <property type="term" value="F:ribonucleoside-diphosphate reductase activity, thioredoxin disulfide as acceptor"/>
    <property type="evidence" value="ECO:0007669"/>
    <property type="project" value="TreeGrafter"/>
</dbReference>
<dbReference type="GO" id="GO:0005971">
    <property type="term" value="C:ribonucleoside-diphosphate reductase complex"/>
    <property type="evidence" value="ECO:0007669"/>
    <property type="project" value="TreeGrafter"/>
</dbReference>
<comment type="caution">
    <text evidence="4">The sequence shown here is derived from an EMBL/GenBank/DDBJ whole genome shotgun (WGS) entry which is preliminary data.</text>
</comment>
<name>A0AAD6YCC4_9AGAR</name>
<evidence type="ECO:0000313" key="5">
    <source>
        <dbReference type="Proteomes" id="UP001219525"/>
    </source>
</evidence>
<dbReference type="Pfam" id="PF02867">
    <property type="entry name" value="Ribonuc_red_lgC"/>
    <property type="match status" value="1"/>
</dbReference>
<dbReference type="PANTHER" id="PTHR11573:SF6">
    <property type="entry name" value="RIBONUCLEOSIDE-DIPHOSPHATE REDUCTASE LARGE SUBUNIT"/>
    <property type="match status" value="1"/>
</dbReference>
<dbReference type="PANTHER" id="PTHR11573">
    <property type="entry name" value="RIBONUCLEOSIDE-DIPHOSPHATE REDUCTASE LARGE CHAIN"/>
    <property type="match status" value="1"/>
</dbReference>
<reference evidence="4" key="1">
    <citation type="submission" date="2023-03" db="EMBL/GenBank/DDBJ databases">
        <title>Massive genome expansion in bonnet fungi (Mycena s.s.) driven by repeated elements and novel gene families across ecological guilds.</title>
        <authorList>
            <consortium name="Lawrence Berkeley National Laboratory"/>
            <person name="Harder C.B."/>
            <person name="Miyauchi S."/>
            <person name="Viragh M."/>
            <person name="Kuo A."/>
            <person name="Thoen E."/>
            <person name="Andreopoulos B."/>
            <person name="Lu D."/>
            <person name="Skrede I."/>
            <person name="Drula E."/>
            <person name="Henrissat B."/>
            <person name="Morin E."/>
            <person name="Kohler A."/>
            <person name="Barry K."/>
            <person name="LaButti K."/>
            <person name="Morin E."/>
            <person name="Salamov A."/>
            <person name="Lipzen A."/>
            <person name="Mereny Z."/>
            <person name="Hegedus B."/>
            <person name="Baldrian P."/>
            <person name="Stursova M."/>
            <person name="Weitz H."/>
            <person name="Taylor A."/>
            <person name="Grigoriev I.V."/>
            <person name="Nagy L.G."/>
            <person name="Martin F."/>
            <person name="Kauserud H."/>
        </authorList>
    </citation>
    <scope>NUCLEOTIDE SEQUENCE</scope>
    <source>
        <strain evidence="4">9144</strain>
    </source>
</reference>
<evidence type="ECO:0000313" key="4">
    <source>
        <dbReference type="EMBL" id="KAJ7202111.1"/>
    </source>
</evidence>
<evidence type="ECO:0000259" key="3">
    <source>
        <dbReference type="Pfam" id="PF02867"/>
    </source>
</evidence>
<proteinExistence type="inferred from homology"/>
<dbReference type="InterPro" id="IPR000788">
    <property type="entry name" value="RNR_lg_C"/>
</dbReference>
<dbReference type="Gene3D" id="3.20.70.20">
    <property type="match status" value="2"/>
</dbReference>
<comment type="similarity">
    <text evidence="1">Belongs to the ribonucleoside diphosphate reductase large chain family.</text>
</comment>
<dbReference type="GO" id="GO:0005524">
    <property type="term" value="F:ATP binding"/>
    <property type="evidence" value="ECO:0007669"/>
    <property type="project" value="TreeGrafter"/>
</dbReference>
<protein>
    <recommendedName>
        <fullName evidence="3">Ribonucleotide reductase large subunit C-terminal domain-containing protein</fullName>
    </recommendedName>
</protein>
<dbReference type="EMBL" id="JARJCW010000056">
    <property type="protein sequence ID" value="KAJ7202111.1"/>
    <property type="molecule type" value="Genomic_DNA"/>
</dbReference>
<organism evidence="4 5">
    <name type="scientific">Mycena pura</name>
    <dbReference type="NCBI Taxonomy" id="153505"/>
    <lineage>
        <taxon>Eukaryota</taxon>
        <taxon>Fungi</taxon>
        <taxon>Dikarya</taxon>
        <taxon>Basidiomycota</taxon>
        <taxon>Agaricomycotina</taxon>
        <taxon>Agaricomycetes</taxon>
        <taxon>Agaricomycetidae</taxon>
        <taxon>Agaricales</taxon>
        <taxon>Marasmiineae</taxon>
        <taxon>Mycenaceae</taxon>
        <taxon>Mycena</taxon>
    </lineage>
</organism>
<gene>
    <name evidence="4" type="ORF">GGX14DRAFT_654807</name>
</gene>
<feature type="compositionally biased region" description="Low complexity" evidence="2">
    <location>
        <begin position="210"/>
        <end position="220"/>
    </location>
</feature>
<dbReference type="Proteomes" id="UP001219525">
    <property type="component" value="Unassembled WGS sequence"/>
</dbReference>
<sequence>MPSNEGTALWQFQQVGGQCGCCSLQCHCRSSRAAPPSTPVQDCQDMCDTVSGCIFVNAYHDSNDAGKVRTRAASLTPVLELYGNSTMLTCSLFSKCLDARTRVAYVDGWAFPQPATVSLSFTPNAIVVRVLSAGTLNSAIHTPDFWCELLLLRPLLIGMDSSIARPRRHAVPAPFSLGTAHTMCHHALARTGSPDSQILRRRVHTRSSASLVSSIGASGSPERKASTSTWSPGHLERLHGVYNGVTAMELDSFRISHRQRHRDVQPDVRALLHPRERYFTHATPTLFNAGTPHAKLSSCFLVCMKDDSIEDIYDMLKNCAMISKTLVSTSTTFVLPDPTSLERMGGNKRPGAIAIYLEPWHAEDDSIEDIYDMLKNCAMISKTLVSTSTTFVLPDPTSLERMGGNKRPGAIAIYLEPWHADVFEFIDLRKNHGKEQMRARDLFLAFMKRVEAGAQWSLFCPNEAWVARGRSCAQDTSGLEAIPEAQVETGGPFMLYKDVVNFSFRTGSAEALKKLKEREFEETKRRCTVSDVDGPVACVKGARQ</sequence>
<accession>A0AAD6YCC4</accession>
<keyword evidence="5" id="KW-1185">Reference proteome</keyword>
<evidence type="ECO:0000256" key="1">
    <source>
        <dbReference type="ARBA" id="ARBA00010406"/>
    </source>
</evidence>
<dbReference type="AlphaFoldDB" id="A0AAD6YCC4"/>